<dbReference type="Gene3D" id="3.90.1640.10">
    <property type="entry name" value="inorganic pyrophosphatase (n-terminal core)"/>
    <property type="match status" value="1"/>
</dbReference>
<feature type="domain" description="DDH" evidence="1">
    <location>
        <begin position="28"/>
        <end position="206"/>
    </location>
</feature>
<dbReference type="SUPFAM" id="SSF64182">
    <property type="entry name" value="DHH phosphoesterases"/>
    <property type="match status" value="1"/>
</dbReference>
<reference evidence="3" key="1">
    <citation type="submission" date="2022-11" db="UniProtKB">
        <authorList>
            <consortium name="WormBaseParasite"/>
        </authorList>
    </citation>
    <scope>IDENTIFICATION</scope>
</reference>
<evidence type="ECO:0000313" key="3">
    <source>
        <dbReference type="WBParaSite" id="PSAMB.scaffold201size66231.g3481.t1"/>
    </source>
</evidence>
<dbReference type="PANTHER" id="PTHR12112:SF39">
    <property type="entry name" value="EG:152A3.5 PROTEIN (FBGN0003116_PN PROTEIN)"/>
    <property type="match status" value="1"/>
</dbReference>
<dbReference type="InterPro" id="IPR038763">
    <property type="entry name" value="DHH_sf"/>
</dbReference>
<dbReference type="InterPro" id="IPR001667">
    <property type="entry name" value="DDH_dom"/>
</dbReference>
<evidence type="ECO:0000313" key="2">
    <source>
        <dbReference type="Proteomes" id="UP000887566"/>
    </source>
</evidence>
<accession>A0A914VHG6</accession>
<proteinExistence type="predicted"/>
<evidence type="ECO:0000259" key="1">
    <source>
        <dbReference type="Pfam" id="PF01368"/>
    </source>
</evidence>
<dbReference type="Pfam" id="PF01368">
    <property type="entry name" value="DHH"/>
    <property type="match status" value="1"/>
</dbReference>
<keyword evidence="2" id="KW-1185">Reference proteome</keyword>
<organism evidence="2 3">
    <name type="scientific">Plectus sambesii</name>
    <dbReference type="NCBI Taxonomy" id="2011161"/>
    <lineage>
        <taxon>Eukaryota</taxon>
        <taxon>Metazoa</taxon>
        <taxon>Ecdysozoa</taxon>
        <taxon>Nematoda</taxon>
        <taxon>Chromadorea</taxon>
        <taxon>Plectida</taxon>
        <taxon>Plectina</taxon>
        <taxon>Plectoidea</taxon>
        <taxon>Plectidae</taxon>
        <taxon>Plectus</taxon>
    </lineage>
</organism>
<dbReference type="GO" id="GO:0004309">
    <property type="term" value="F:exopolyphosphatase activity"/>
    <property type="evidence" value="ECO:0007669"/>
    <property type="project" value="TreeGrafter"/>
</dbReference>
<dbReference type="AlphaFoldDB" id="A0A914VHG6"/>
<dbReference type="Proteomes" id="UP000887566">
    <property type="component" value="Unplaced"/>
</dbReference>
<name>A0A914VHG6_9BILA</name>
<sequence length="277" mass="30948">MAALVAELTAVKNCLQRALQKGVRESVVLVFGNESCDLDSACCSIVYALFAQQKRENKDEIVAPVLNLKREQFLSRTEVLFWLDRVLLNNSGRSSSAVYDEACARLLDSLIFIDDIDFGQIDTFRQLKVKMMDHNRLIDAQKFLEPYVDEIIDHHEVSGSAHPWSNAVRTEIVHPVGSCASLITRRLRDEWPSMPSSVALLLYGAIVLDTSALLNSNKTTDIDVSAVEYLESKYSGVEGWPGRSYTDAMLIEAKMDVSRMSAFDIFGKDFKSVPGSQ</sequence>
<dbReference type="WBParaSite" id="PSAMB.scaffold201size66231.g3481.t1">
    <property type="protein sequence ID" value="PSAMB.scaffold201size66231.g3481.t1"/>
    <property type="gene ID" value="PSAMB.scaffold201size66231.g3481"/>
</dbReference>
<protein>
    <submittedName>
        <fullName evidence="3">DDH domain-containing protein</fullName>
    </submittedName>
</protein>
<dbReference type="GO" id="GO:0005737">
    <property type="term" value="C:cytoplasm"/>
    <property type="evidence" value="ECO:0007669"/>
    <property type="project" value="TreeGrafter"/>
</dbReference>
<dbReference type="PANTHER" id="PTHR12112">
    <property type="entry name" value="BNIP - RELATED"/>
    <property type="match status" value="1"/>
</dbReference>